<feature type="domain" description="Nucleoside phosphorylase" evidence="1">
    <location>
        <begin position="47"/>
        <end position="285"/>
    </location>
</feature>
<proteinExistence type="predicted"/>
<organism evidence="2 3">
    <name type="scientific">Actinomadura keratinilytica</name>
    <dbReference type="NCBI Taxonomy" id="547461"/>
    <lineage>
        <taxon>Bacteria</taxon>
        <taxon>Bacillati</taxon>
        <taxon>Actinomycetota</taxon>
        <taxon>Actinomycetes</taxon>
        <taxon>Streptosporangiales</taxon>
        <taxon>Thermomonosporaceae</taxon>
        <taxon>Actinomadura</taxon>
    </lineage>
</organism>
<gene>
    <name evidence="2" type="ORF">GCM10022416_41720</name>
</gene>
<dbReference type="InterPro" id="IPR035994">
    <property type="entry name" value="Nucleoside_phosphorylase_sf"/>
</dbReference>
<reference evidence="3" key="1">
    <citation type="journal article" date="2019" name="Int. J. Syst. Evol. Microbiol.">
        <title>The Global Catalogue of Microorganisms (GCM) 10K type strain sequencing project: providing services to taxonomists for standard genome sequencing and annotation.</title>
        <authorList>
            <consortium name="The Broad Institute Genomics Platform"/>
            <consortium name="The Broad Institute Genome Sequencing Center for Infectious Disease"/>
            <person name="Wu L."/>
            <person name="Ma J."/>
        </authorList>
    </citation>
    <scope>NUCLEOTIDE SEQUENCE [LARGE SCALE GENOMIC DNA]</scope>
    <source>
        <strain evidence="3">JCM 17316</strain>
    </source>
</reference>
<dbReference type="CDD" id="cd09008">
    <property type="entry name" value="MTAN"/>
    <property type="match status" value="1"/>
</dbReference>
<protein>
    <recommendedName>
        <fullName evidence="1">Nucleoside phosphorylase domain-containing protein</fullName>
    </recommendedName>
</protein>
<accession>A0ABP7Z661</accession>
<keyword evidence="3" id="KW-1185">Reference proteome</keyword>
<evidence type="ECO:0000259" key="1">
    <source>
        <dbReference type="Pfam" id="PF01048"/>
    </source>
</evidence>
<dbReference type="PANTHER" id="PTHR46832:SF1">
    <property type="entry name" value="5'-METHYLTHIOADENOSINE_S-ADENOSYLHOMOCYSTEINE NUCLEOSIDASE"/>
    <property type="match status" value="1"/>
</dbReference>
<dbReference type="RefSeq" id="WP_345023161.1">
    <property type="nucleotide sequence ID" value="NZ_BAABDO010000069.1"/>
</dbReference>
<dbReference type="SUPFAM" id="SSF53167">
    <property type="entry name" value="Purine and uridine phosphorylases"/>
    <property type="match status" value="1"/>
</dbReference>
<sequence length="293" mass="31382">MRPSINTGVITNGGRTEISRSAIGPGATVGLSRSAEADADAARRAGVGIITVLSEEASAVRDVLQLHRVSRQGLPFMEGSLDAWGRRIDIAAIRTLSMGPRSTVVAFDHLRRHYAPSVIALTGIGGGIHPDAAIGDVVVTTRVIYYDQRRETPTGPRHRGEAPEAPAVIGHALNAYFTDYGEPAVFDDEGVPYRVHTGPIGSGDAVIADSDSHIIRYLADFNEHTLAVDMEAGGLSQAFHEQAGQAAVRGWVIVRGISDDASENKNHDHHRLAARRAALVLRTLLPYLPVDQE</sequence>
<evidence type="ECO:0000313" key="3">
    <source>
        <dbReference type="Proteomes" id="UP001500266"/>
    </source>
</evidence>
<dbReference type="Proteomes" id="UP001500266">
    <property type="component" value="Unassembled WGS sequence"/>
</dbReference>
<dbReference type="Gene3D" id="3.40.50.1580">
    <property type="entry name" value="Nucleoside phosphorylase domain"/>
    <property type="match status" value="1"/>
</dbReference>
<dbReference type="EMBL" id="BAABDO010000069">
    <property type="protein sequence ID" value="GAA4147917.1"/>
    <property type="molecule type" value="Genomic_DNA"/>
</dbReference>
<name>A0ABP7Z661_9ACTN</name>
<evidence type="ECO:0000313" key="2">
    <source>
        <dbReference type="EMBL" id="GAA4147917.1"/>
    </source>
</evidence>
<dbReference type="Pfam" id="PF01048">
    <property type="entry name" value="PNP_UDP_1"/>
    <property type="match status" value="1"/>
</dbReference>
<dbReference type="InterPro" id="IPR000845">
    <property type="entry name" value="Nucleoside_phosphorylase_d"/>
</dbReference>
<comment type="caution">
    <text evidence="2">The sequence shown here is derived from an EMBL/GenBank/DDBJ whole genome shotgun (WGS) entry which is preliminary data.</text>
</comment>
<dbReference type="PANTHER" id="PTHR46832">
    <property type="entry name" value="5'-METHYLTHIOADENOSINE/S-ADENOSYLHOMOCYSTEINE NUCLEOSIDASE"/>
    <property type="match status" value="1"/>
</dbReference>